<dbReference type="Proteomes" id="UP001379235">
    <property type="component" value="Unassembled WGS sequence"/>
</dbReference>
<evidence type="ECO:0008006" key="4">
    <source>
        <dbReference type="Google" id="ProtNLM"/>
    </source>
</evidence>
<reference evidence="2 3" key="1">
    <citation type="submission" date="2024-03" db="EMBL/GenBank/DDBJ databases">
        <authorList>
            <person name="Jo J.-H."/>
        </authorList>
    </citation>
    <scope>NUCLEOTIDE SEQUENCE [LARGE SCALE GENOMIC DNA]</scope>
    <source>
        <strain evidence="2 3">AS3R-12</strain>
    </source>
</reference>
<evidence type="ECO:0000313" key="3">
    <source>
        <dbReference type="Proteomes" id="UP001379235"/>
    </source>
</evidence>
<evidence type="ECO:0000256" key="1">
    <source>
        <dbReference type="SAM" id="Phobius"/>
    </source>
</evidence>
<comment type="caution">
    <text evidence="2">The sequence shown here is derived from an EMBL/GenBank/DDBJ whole genome shotgun (WGS) entry which is preliminary data.</text>
</comment>
<keyword evidence="1" id="KW-0472">Membrane</keyword>
<accession>A0ABU8S446</accession>
<dbReference type="EMBL" id="JBBHJY010000001">
    <property type="protein sequence ID" value="MEJ6008717.1"/>
    <property type="molecule type" value="Genomic_DNA"/>
</dbReference>
<feature type="transmembrane region" description="Helical" evidence="1">
    <location>
        <begin position="12"/>
        <end position="33"/>
    </location>
</feature>
<sequence length="46" mass="5249">MQENLDHWTFVIASYAVGVAGVLGLTAWAWLTMRAAEARRDRSRDR</sequence>
<keyword evidence="1" id="KW-1133">Transmembrane helix</keyword>
<proteinExistence type="predicted"/>
<keyword evidence="1" id="KW-0812">Transmembrane</keyword>
<name>A0ABU8S446_9SPHN</name>
<protein>
    <recommendedName>
        <fullName evidence="4">Heme exporter protein D</fullName>
    </recommendedName>
</protein>
<dbReference type="RefSeq" id="WP_339964332.1">
    <property type="nucleotide sequence ID" value="NZ_JBBHJY010000001.1"/>
</dbReference>
<gene>
    <name evidence="2" type="ORF">WG900_02170</name>
</gene>
<evidence type="ECO:0000313" key="2">
    <source>
        <dbReference type="EMBL" id="MEJ6008717.1"/>
    </source>
</evidence>
<organism evidence="2 3">
    <name type="scientific">Novosphingobium aquae</name>
    <dbReference type="NCBI Taxonomy" id="3133435"/>
    <lineage>
        <taxon>Bacteria</taxon>
        <taxon>Pseudomonadati</taxon>
        <taxon>Pseudomonadota</taxon>
        <taxon>Alphaproteobacteria</taxon>
        <taxon>Sphingomonadales</taxon>
        <taxon>Sphingomonadaceae</taxon>
        <taxon>Novosphingobium</taxon>
    </lineage>
</organism>
<keyword evidence="3" id="KW-1185">Reference proteome</keyword>